<sequence length="395" mass="45530">MKNCLPDEIVDLFQDKLSLIEEDVVSFDMENCLPDEIVDIFRDKLSCIEDVVSFGSVCKSWQQSYETWKKMHIPFAPWLMLTNYDNHQALQTYYSLSTKRIFNIPLPQTQIQGRRCVGSRFGWLVTIGVDLQIHMLNPISQLQISLPSQPTFPNQFQERLEPEELRRHFVYKFILSSNPSNSDQPCFVMAINASLRKLAFAKPGDEAWTSIDCPASWYFDAVFFDGQFYAFNGNGDLVVCEINKPHPKATKIASPPEDIRLSNRYYLVEMLGVLHLVERGIDAAENPPRGQFYYTTCYFQVYKFDSRTSSWTELSDLGDHALFLGNNTSFAVSTSNYPEFKSNCIYFTDDHIELYESPFCDMGIYDFETATIEPIYVGDYVLTKFSRPLFIMPSA</sequence>
<feature type="domain" description="KIB1-4 beta-propeller" evidence="1">
    <location>
        <begin position="94"/>
        <end position="366"/>
    </location>
</feature>
<organism evidence="2 3">
    <name type="scientific">Thalictrum thalictroides</name>
    <name type="common">Rue-anemone</name>
    <name type="synonym">Anemone thalictroides</name>
    <dbReference type="NCBI Taxonomy" id="46969"/>
    <lineage>
        <taxon>Eukaryota</taxon>
        <taxon>Viridiplantae</taxon>
        <taxon>Streptophyta</taxon>
        <taxon>Embryophyta</taxon>
        <taxon>Tracheophyta</taxon>
        <taxon>Spermatophyta</taxon>
        <taxon>Magnoliopsida</taxon>
        <taxon>Ranunculales</taxon>
        <taxon>Ranunculaceae</taxon>
        <taxon>Thalictroideae</taxon>
        <taxon>Thalictrum</taxon>
    </lineage>
</organism>
<dbReference type="EMBL" id="JABWDY010003723">
    <property type="protein sequence ID" value="KAF5205715.1"/>
    <property type="molecule type" value="Genomic_DNA"/>
</dbReference>
<comment type="caution">
    <text evidence="2">The sequence shown here is derived from an EMBL/GenBank/DDBJ whole genome shotgun (WGS) entry which is preliminary data.</text>
</comment>
<evidence type="ECO:0000259" key="1">
    <source>
        <dbReference type="Pfam" id="PF03478"/>
    </source>
</evidence>
<dbReference type="AlphaFoldDB" id="A0A7J6XA74"/>
<evidence type="ECO:0000313" key="2">
    <source>
        <dbReference type="EMBL" id="KAF5205715.1"/>
    </source>
</evidence>
<dbReference type="OrthoDB" id="642536at2759"/>
<reference evidence="2 3" key="1">
    <citation type="submission" date="2020-06" db="EMBL/GenBank/DDBJ databases">
        <title>Transcriptomic and genomic resources for Thalictrum thalictroides and T. hernandezii: Facilitating candidate gene discovery in an emerging model plant lineage.</title>
        <authorList>
            <person name="Arias T."/>
            <person name="Riano-Pachon D.M."/>
            <person name="Di Stilio V.S."/>
        </authorList>
    </citation>
    <scope>NUCLEOTIDE SEQUENCE [LARGE SCALE GENOMIC DNA]</scope>
    <source>
        <strain evidence="3">cv. WT478/WT964</strain>
        <tissue evidence="2">Leaves</tissue>
    </source>
</reference>
<keyword evidence="3" id="KW-1185">Reference proteome</keyword>
<dbReference type="Proteomes" id="UP000554482">
    <property type="component" value="Unassembled WGS sequence"/>
</dbReference>
<dbReference type="InterPro" id="IPR050942">
    <property type="entry name" value="F-box_BR-signaling"/>
</dbReference>
<dbReference type="PANTHER" id="PTHR44259:SF114">
    <property type="entry name" value="OS06G0707300 PROTEIN"/>
    <property type="match status" value="1"/>
</dbReference>
<dbReference type="Pfam" id="PF03478">
    <property type="entry name" value="Beta-prop_KIB1-4"/>
    <property type="match status" value="1"/>
</dbReference>
<dbReference type="PANTHER" id="PTHR44259">
    <property type="entry name" value="OS07G0183000 PROTEIN-RELATED"/>
    <property type="match status" value="1"/>
</dbReference>
<proteinExistence type="predicted"/>
<gene>
    <name evidence="2" type="ORF">FRX31_004696</name>
</gene>
<accession>A0A7J6XA74</accession>
<protein>
    <submittedName>
        <fullName evidence="2">F-box protein skip23</fullName>
    </submittedName>
</protein>
<dbReference type="InterPro" id="IPR005174">
    <property type="entry name" value="KIB1-4_b-propeller"/>
</dbReference>
<evidence type="ECO:0000313" key="3">
    <source>
        <dbReference type="Proteomes" id="UP000554482"/>
    </source>
</evidence>
<name>A0A7J6XA74_THATH</name>